<dbReference type="AlphaFoldDB" id="A0A1Y2GIC8"/>
<reference evidence="2 3" key="1">
    <citation type="submission" date="2016-07" db="EMBL/GenBank/DDBJ databases">
        <title>Pervasive Adenine N6-methylation of Active Genes in Fungi.</title>
        <authorList>
            <consortium name="DOE Joint Genome Institute"/>
            <person name="Mondo S.J."/>
            <person name="Dannebaum R.O."/>
            <person name="Kuo R.C."/>
            <person name="Labutti K."/>
            <person name="Haridas S."/>
            <person name="Kuo A."/>
            <person name="Salamov A."/>
            <person name="Ahrendt S.R."/>
            <person name="Lipzen A."/>
            <person name="Sullivan W."/>
            <person name="Andreopoulos W.B."/>
            <person name="Clum A."/>
            <person name="Lindquist E."/>
            <person name="Daum C."/>
            <person name="Ramamoorthy G.K."/>
            <person name="Gryganskyi A."/>
            <person name="Culley D."/>
            <person name="Magnuson J.K."/>
            <person name="James T.Y."/>
            <person name="O'Malley M.A."/>
            <person name="Stajich J.E."/>
            <person name="Spatafora J.W."/>
            <person name="Visel A."/>
            <person name="Grigoriev I.V."/>
        </authorList>
    </citation>
    <scope>NUCLEOTIDE SEQUENCE [LARGE SCALE GENOMIC DNA]</scope>
    <source>
        <strain evidence="2 3">NRRL 3116</strain>
    </source>
</reference>
<organism evidence="2 3">
    <name type="scientific">Lobosporangium transversale</name>
    <dbReference type="NCBI Taxonomy" id="64571"/>
    <lineage>
        <taxon>Eukaryota</taxon>
        <taxon>Fungi</taxon>
        <taxon>Fungi incertae sedis</taxon>
        <taxon>Mucoromycota</taxon>
        <taxon>Mortierellomycotina</taxon>
        <taxon>Mortierellomycetes</taxon>
        <taxon>Mortierellales</taxon>
        <taxon>Mortierellaceae</taxon>
        <taxon>Lobosporangium</taxon>
    </lineage>
</organism>
<evidence type="ECO:0000313" key="2">
    <source>
        <dbReference type="EMBL" id="ORZ11720.1"/>
    </source>
</evidence>
<dbReference type="OrthoDB" id="2428122at2759"/>
<dbReference type="GeneID" id="33572143"/>
<evidence type="ECO:0000256" key="1">
    <source>
        <dbReference type="SAM" id="MobiDB-lite"/>
    </source>
</evidence>
<protein>
    <submittedName>
        <fullName evidence="2">Uncharacterized protein</fullName>
    </submittedName>
</protein>
<name>A0A1Y2GIC8_9FUNG</name>
<comment type="caution">
    <text evidence="2">The sequence shown here is derived from an EMBL/GenBank/DDBJ whole genome shotgun (WGS) entry which is preliminary data.</text>
</comment>
<feature type="compositionally biased region" description="Basic residues" evidence="1">
    <location>
        <begin position="184"/>
        <end position="214"/>
    </location>
</feature>
<dbReference type="RefSeq" id="XP_021879817.1">
    <property type="nucleotide sequence ID" value="XM_022030301.1"/>
</dbReference>
<keyword evidence="3" id="KW-1185">Reference proteome</keyword>
<dbReference type="EMBL" id="MCFF01000027">
    <property type="protein sequence ID" value="ORZ11720.1"/>
    <property type="molecule type" value="Genomic_DNA"/>
</dbReference>
<proteinExistence type="predicted"/>
<accession>A0A1Y2GIC8</accession>
<sequence>MSTFERNSRSGVWTRPQVMRRIQKGLREVHTLSVQDKDQLATGLSSVFDVCDPFRTVDGSLGLRRRQRYPSTKTAITRASASEEGRFSVALRIFTSGHQTSAQALPSNNEFDNFKQRLLNGKDLRHRMAQQRRAQRRRTGVPSFYIAEGSHRNQFRPIFSDKASILNGRTVDISNCRQHDRPGLKHPPRRRKAKKKQQKKQKRKHKGKKPHRAKKEGAPIRNLKDATKVDHSYSSKHPIKALTIGSLKASMARKGGLDADERDSIASQIRGAVVVLNRLRRYAYWADCLGH</sequence>
<evidence type="ECO:0000313" key="3">
    <source>
        <dbReference type="Proteomes" id="UP000193648"/>
    </source>
</evidence>
<gene>
    <name evidence="2" type="ORF">BCR41DRAFT_423433</name>
</gene>
<feature type="region of interest" description="Disordered" evidence="1">
    <location>
        <begin position="170"/>
        <end position="235"/>
    </location>
</feature>
<dbReference type="InParanoid" id="A0A1Y2GIC8"/>
<dbReference type="Proteomes" id="UP000193648">
    <property type="component" value="Unassembled WGS sequence"/>
</dbReference>
<feature type="compositionally biased region" description="Basic and acidic residues" evidence="1">
    <location>
        <begin position="215"/>
        <end position="233"/>
    </location>
</feature>